<dbReference type="KEGG" id="hje:HacjB3_05660"/>
<keyword evidence="4" id="KW-1185">Reference proteome</keyword>
<evidence type="ECO:0000313" key="3">
    <source>
        <dbReference type="Proteomes" id="UP000000390"/>
    </source>
</evidence>
<proteinExistence type="predicted"/>
<sequence length="124" mass="14396">MSDTSSDGADRIENRRWIARKLRACRFVSWDRFTVGEWNGEQSVSVYGWIERGDMHEDFAMVIFWPESETLYNLTSSARYSKEFTEVLHGESDEHNECRRVEDTFNVENAIMTDGGADVQEADD</sequence>
<reference evidence="1 3" key="1">
    <citation type="journal article" date="2010" name="J. Bacteriol.">
        <title>Complete genome sequence of Halalkalicoccus jeotgali B3(T), an extremely halophilic archaeon.</title>
        <authorList>
            <person name="Roh S.W."/>
            <person name="Nam Y.D."/>
            <person name="Nam S.H."/>
            <person name="Choi S.H."/>
            <person name="Park H.S."/>
            <person name="Bae J.W."/>
        </authorList>
    </citation>
    <scope>NUCLEOTIDE SEQUENCE [LARGE SCALE GENOMIC DNA]</scope>
    <source>
        <strain evidence="1">B3</strain>
        <strain evidence="3">DSM 18796 / CECT 7217 / JCM 14584 / KCTC 4019 / B3</strain>
    </source>
</reference>
<accession>D8JA01</accession>
<dbReference type="EMBL" id="CP002062">
    <property type="protein sequence ID" value="ADJ14523.1"/>
    <property type="molecule type" value="Genomic_DNA"/>
</dbReference>
<evidence type="ECO:0000313" key="1">
    <source>
        <dbReference type="EMBL" id="ADJ14523.1"/>
    </source>
</evidence>
<dbReference type="PATRIC" id="fig|795797.18.peg.1129"/>
<reference evidence="2 4" key="2">
    <citation type="journal article" date="2014" name="PLoS Genet.">
        <title>Phylogenetically driven sequencing of extremely halophilic archaea reveals strategies for static and dynamic osmo-response.</title>
        <authorList>
            <person name="Becker E.A."/>
            <person name="Seitzer P.M."/>
            <person name="Tritt A."/>
            <person name="Larsen D."/>
            <person name="Krusor M."/>
            <person name="Yao A.I."/>
            <person name="Wu D."/>
            <person name="Madern D."/>
            <person name="Eisen J.A."/>
            <person name="Darling A.E."/>
            <person name="Facciotti M.T."/>
        </authorList>
    </citation>
    <scope>NUCLEOTIDE SEQUENCE [LARGE SCALE GENOMIC DNA]</scope>
    <source>
        <strain evidence="2">B3</strain>
        <strain evidence="4">DSM 18796 / CECT 7217 / JCM 14584 / KCTC 4019 / B3</strain>
    </source>
</reference>
<organism evidence="1 3">
    <name type="scientific">Halalkalicoccus jeotgali (strain DSM 18796 / CECT 7217 / JCM 14584 / KCTC 4019 / B3)</name>
    <dbReference type="NCBI Taxonomy" id="795797"/>
    <lineage>
        <taxon>Archaea</taxon>
        <taxon>Methanobacteriati</taxon>
        <taxon>Methanobacteriota</taxon>
        <taxon>Stenosarchaea group</taxon>
        <taxon>Halobacteria</taxon>
        <taxon>Halobacteriales</taxon>
        <taxon>Halococcaceae</taxon>
        <taxon>Halalkalicoccus</taxon>
    </lineage>
</organism>
<dbReference type="RefSeq" id="WP_008414678.1">
    <property type="nucleotide sequence ID" value="NZ_AOHV01000011.1"/>
</dbReference>
<evidence type="ECO:0000313" key="4">
    <source>
        <dbReference type="Proteomes" id="UP000011645"/>
    </source>
</evidence>
<evidence type="ECO:0000313" key="2">
    <source>
        <dbReference type="EMBL" id="ELY40095.1"/>
    </source>
</evidence>
<dbReference type="Proteomes" id="UP000011645">
    <property type="component" value="Unassembled WGS sequence"/>
</dbReference>
<gene>
    <name evidence="1" type="ordered locus">HacjB3_05660</name>
    <name evidence="2" type="ORF">C497_04025</name>
</gene>
<protein>
    <submittedName>
        <fullName evidence="1">Uncharacterized protein</fullName>
    </submittedName>
</protein>
<dbReference type="STRING" id="795797.HacjB3_05660"/>
<dbReference type="HOGENOM" id="CLU_1998675_0_0_2"/>
<dbReference type="AlphaFoldDB" id="D8JA01"/>
<dbReference type="Proteomes" id="UP000000390">
    <property type="component" value="Chromosome"/>
</dbReference>
<dbReference type="EMBL" id="AOHV01000011">
    <property type="protein sequence ID" value="ELY40095.1"/>
    <property type="molecule type" value="Genomic_DNA"/>
</dbReference>
<name>D8JA01_HALJB</name>